<dbReference type="RefSeq" id="WP_230773940.1">
    <property type="nucleotide sequence ID" value="NZ_JAJNCT010000009.1"/>
</dbReference>
<sequence>MNKYTPIFMDSVRNGLSHLKNAVALKERAIELLNTGEGSRAGCLLVLPREIEANAFSCYFGKQEIANFKQYLYLSAKQRIMRLHIFPGESYLVSDLFTVLVSDNSELIEWYRQCNSMYYPDKATSDGDKDNPKNWMFYRYQSWLALNSRWDELGERCERVLAIKDEIKKDRSYLIDHRFYLALAKGDKAGMENVLEEKSLPKNRRIRYEQESGITRDFIDSYATFFAKLAWYNGYEVEVENPWIPKDWLPIKPNDQYDDVWEFMKEFDIWQPFAEPWTKFSPRLR</sequence>
<dbReference type="AlphaFoldDB" id="A0AAW4XWF8"/>
<dbReference type="Proteomes" id="UP001199260">
    <property type="component" value="Unassembled WGS sequence"/>
</dbReference>
<dbReference type="InterPro" id="IPR029074">
    <property type="entry name" value="Imm49"/>
</dbReference>
<reference evidence="1 2" key="1">
    <citation type="submission" date="2021-11" db="EMBL/GenBank/DDBJ databases">
        <title>Genome sequence.</title>
        <authorList>
            <person name="Sun Q."/>
        </authorList>
    </citation>
    <scope>NUCLEOTIDE SEQUENCE [LARGE SCALE GENOMIC DNA]</scope>
    <source>
        <strain evidence="1 2">KCTC 12005</strain>
    </source>
</reference>
<name>A0AAW4XWF8_9BURK</name>
<proteinExistence type="predicted"/>
<protein>
    <submittedName>
        <fullName evidence="1">Immunity 49 family protein</fullName>
    </submittedName>
</protein>
<gene>
    <name evidence="1" type="ORF">LPW39_09475</name>
</gene>
<dbReference type="EMBL" id="JAJNCT010000009">
    <property type="protein sequence ID" value="MCD2165363.1"/>
    <property type="molecule type" value="Genomic_DNA"/>
</dbReference>
<evidence type="ECO:0000313" key="2">
    <source>
        <dbReference type="Proteomes" id="UP001199260"/>
    </source>
</evidence>
<keyword evidence="2" id="KW-1185">Reference proteome</keyword>
<accession>A0AAW4XWF8</accession>
<evidence type="ECO:0000313" key="1">
    <source>
        <dbReference type="EMBL" id="MCD2165363.1"/>
    </source>
</evidence>
<dbReference type="Pfam" id="PF15575">
    <property type="entry name" value="Imm49"/>
    <property type="match status" value="1"/>
</dbReference>
<comment type="caution">
    <text evidence="1">The sequence shown here is derived from an EMBL/GenBank/DDBJ whole genome shotgun (WGS) entry which is preliminary data.</text>
</comment>
<organism evidence="1 2">
    <name type="scientific">Comamonas koreensis</name>
    <dbReference type="NCBI Taxonomy" id="160825"/>
    <lineage>
        <taxon>Bacteria</taxon>
        <taxon>Pseudomonadati</taxon>
        <taxon>Pseudomonadota</taxon>
        <taxon>Betaproteobacteria</taxon>
        <taxon>Burkholderiales</taxon>
        <taxon>Comamonadaceae</taxon>
        <taxon>Comamonas</taxon>
    </lineage>
</organism>